<reference evidence="7 8" key="1">
    <citation type="submission" date="2024-02" db="EMBL/GenBank/DDBJ databases">
        <title>High-quality chromosome-scale genome assembly of Pensacola bahiagrass (Paspalum notatum Flugge var. saurae).</title>
        <authorList>
            <person name="Vega J.M."/>
            <person name="Podio M."/>
            <person name="Orjuela J."/>
            <person name="Siena L.A."/>
            <person name="Pessino S.C."/>
            <person name="Combes M.C."/>
            <person name="Mariac C."/>
            <person name="Albertini E."/>
            <person name="Pupilli F."/>
            <person name="Ortiz J.P.A."/>
            <person name="Leblanc O."/>
        </authorList>
    </citation>
    <scope>NUCLEOTIDE SEQUENCE [LARGE SCALE GENOMIC DNA]</scope>
    <source>
        <strain evidence="7">R1</strain>
        <tissue evidence="7">Leaf</tissue>
    </source>
</reference>
<dbReference type="GO" id="GO:0009691">
    <property type="term" value="P:cytokinin biosynthetic process"/>
    <property type="evidence" value="ECO:0007669"/>
    <property type="project" value="UniProtKB-UniRule"/>
</dbReference>
<accession>A0AAQ3PUK2</accession>
<protein>
    <recommendedName>
        <fullName evidence="2 6">Cytokinin riboside 5'-monophosphate phosphoribohydrolase</fullName>
        <ecNumber evidence="2 6">3.2.2.n1</ecNumber>
    </recommendedName>
</protein>
<evidence type="ECO:0000256" key="6">
    <source>
        <dbReference type="RuleBase" id="RU363015"/>
    </source>
</evidence>
<dbReference type="GO" id="GO:0005634">
    <property type="term" value="C:nucleus"/>
    <property type="evidence" value="ECO:0007669"/>
    <property type="project" value="TreeGrafter"/>
</dbReference>
<dbReference type="EMBL" id="CP144745">
    <property type="protein sequence ID" value="WVZ53376.1"/>
    <property type="molecule type" value="Genomic_DNA"/>
</dbReference>
<comment type="similarity">
    <text evidence="1 6">Belongs to the LOG family.</text>
</comment>
<dbReference type="GO" id="GO:0005829">
    <property type="term" value="C:cytosol"/>
    <property type="evidence" value="ECO:0007669"/>
    <property type="project" value="TreeGrafter"/>
</dbReference>
<evidence type="ECO:0000256" key="1">
    <source>
        <dbReference type="ARBA" id="ARBA00006763"/>
    </source>
</evidence>
<dbReference type="Gene3D" id="3.40.50.450">
    <property type="match status" value="1"/>
</dbReference>
<dbReference type="PANTHER" id="PTHR31223">
    <property type="entry name" value="LOG FAMILY PROTEIN YJL055W"/>
    <property type="match status" value="1"/>
</dbReference>
<comment type="catalytic activity">
    <reaction evidence="4 6">
        <text>N(6)-(dimethylallyl)adenosine 5'-phosphate + H2O = N(6)-dimethylallyladenine + D-ribose 5-phosphate</text>
        <dbReference type="Rhea" id="RHEA:48560"/>
        <dbReference type="ChEBI" id="CHEBI:15377"/>
        <dbReference type="ChEBI" id="CHEBI:17660"/>
        <dbReference type="ChEBI" id="CHEBI:57526"/>
        <dbReference type="ChEBI" id="CHEBI:78346"/>
        <dbReference type="EC" id="3.2.2.n1"/>
    </reaction>
</comment>
<dbReference type="EC" id="3.2.2.n1" evidence="2 6"/>
<dbReference type="NCBIfam" id="TIGR00730">
    <property type="entry name" value="Rossman fold protein, TIGR00730 family"/>
    <property type="match status" value="1"/>
</dbReference>
<comment type="catalytic activity">
    <reaction evidence="5 6">
        <text>9-ribosyl-trans-zeatin 5'-phosphate + H2O = trans-zeatin + D-ribose 5-phosphate</text>
        <dbReference type="Rhea" id="RHEA:48564"/>
        <dbReference type="ChEBI" id="CHEBI:15377"/>
        <dbReference type="ChEBI" id="CHEBI:16522"/>
        <dbReference type="ChEBI" id="CHEBI:78346"/>
        <dbReference type="ChEBI" id="CHEBI:87947"/>
        <dbReference type="EC" id="3.2.2.n1"/>
    </reaction>
</comment>
<proteinExistence type="inferred from homology"/>
<evidence type="ECO:0000256" key="3">
    <source>
        <dbReference type="ARBA" id="ARBA00022712"/>
    </source>
</evidence>
<gene>
    <name evidence="7" type="ORF">U9M48_004327</name>
</gene>
<dbReference type="PANTHER" id="PTHR31223:SF40">
    <property type="entry name" value="CYTOKININ RIBOSIDE 5'-MONOPHOSPHATE PHOSPHORIBOHYDROLASE LOGL3-RELATED"/>
    <property type="match status" value="1"/>
</dbReference>
<evidence type="ECO:0000313" key="7">
    <source>
        <dbReference type="EMBL" id="WVZ53376.1"/>
    </source>
</evidence>
<keyword evidence="3 6" id="KW-0203">Cytokinin biosynthesis</keyword>
<dbReference type="InterPro" id="IPR005269">
    <property type="entry name" value="LOG"/>
</dbReference>
<dbReference type="AlphaFoldDB" id="A0AAQ3PUK2"/>
<name>A0AAQ3PUK2_PASNO</name>
<evidence type="ECO:0000256" key="4">
    <source>
        <dbReference type="ARBA" id="ARBA00047718"/>
    </source>
</evidence>
<evidence type="ECO:0000313" key="8">
    <source>
        <dbReference type="Proteomes" id="UP001341281"/>
    </source>
</evidence>
<dbReference type="GO" id="GO:0016799">
    <property type="term" value="F:hydrolase activity, hydrolyzing N-glycosyl compounds"/>
    <property type="evidence" value="ECO:0007669"/>
    <property type="project" value="TreeGrafter"/>
</dbReference>
<evidence type="ECO:0000256" key="2">
    <source>
        <dbReference type="ARBA" id="ARBA00012205"/>
    </source>
</evidence>
<keyword evidence="8" id="KW-1185">Reference proteome</keyword>
<keyword evidence="6" id="KW-0378">Hydrolase</keyword>
<dbReference type="Pfam" id="PF03641">
    <property type="entry name" value="Lysine_decarbox"/>
    <property type="match status" value="1"/>
</dbReference>
<dbReference type="Proteomes" id="UP001341281">
    <property type="component" value="Chromosome 01"/>
</dbReference>
<comment type="function">
    <text evidence="6">Cytokinin-activating enzyme working in the direct activation pathway. Phosphoribohydrolase that converts inactive cytokinin nucleotides to the biologically active free-base forms.</text>
</comment>
<dbReference type="SUPFAM" id="SSF102405">
    <property type="entry name" value="MCP/YpsA-like"/>
    <property type="match status" value="1"/>
</dbReference>
<sequence length="235" mass="25781">MAASITTSTVSDTVRQPAMSRFKRMCVLCGSSQGKKTTYRDAAIDLAKQLVSRGIDLVYGGGSTGLMKLISEAVYNGGKGKQVTRENILKGGMTVCCQIPGDTTLREVMLVTDMHQMKADMVRQSDAFIALPGGFGTLEQLLEVISWAQLGIHSKPIGVLNVDGYYDFLLTFIDKAMWEGFISPSARRIIISAPTALELLDNLEEYVPYYDSVASELKWEMKIKDDAGAEGMMRK</sequence>
<organism evidence="7 8">
    <name type="scientific">Paspalum notatum var. saurae</name>
    <dbReference type="NCBI Taxonomy" id="547442"/>
    <lineage>
        <taxon>Eukaryota</taxon>
        <taxon>Viridiplantae</taxon>
        <taxon>Streptophyta</taxon>
        <taxon>Embryophyta</taxon>
        <taxon>Tracheophyta</taxon>
        <taxon>Spermatophyta</taxon>
        <taxon>Magnoliopsida</taxon>
        <taxon>Liliopsida</taxon>
        <taxon>Poales</taxon>
        <taxon>Poaceae</taxon>
        <taxon>PACMAD clade</taxon>
        <taxon>Panicoideae</taxon>
        <taxon>Andropogonodae</taxon>
        <taxon>Paspaleae</taxon>
        <taxon>Paspalinae</taxon>
        <taxon>Paspalum</taxon>
    </lineage>
</organism>
<dbReference type="InterPro" id="IPR031100">
    <property type="entry name" value="LOG_fam"/>
</dbReference>
<evidence type="ECO:0000256" key="5">
    <source>
        <dbReference type="ARBA" id="ARBA00049153"/>
    </source>
</evidence>